<dbReference type="EMBL" id="JAOPHQ010003411">
    <property type="protein sequence ID" value="KAK0143585.1"/>
    <property type="molecule type" value="Genomic_DNA"/>
</dbReference>
<accession>A0AA47P053</accession>
<dbReference type="GO" id="GO:0046983">
    <property type="term" value="F:protein dimerization activity"/>
    <property type="evidence" value="ECO:0007669"/>
    <property type="project" value="InterPro"/>
</dbReference>
<sequence>MLERFLEQQAAVCASLLDQKMRKGASDVNTLNESDISAAEDLVGVLSPVKVATTIMCEEKQPTLSMITPLKAKLLDHLKISEEDSTLIKEIKRTMAGDLRDRYLDVQQILDKASALDPRFKKLPYTSVEDEEKTFECIITEAAALWDQTVSLHYHVLVMYQRDILGDILHHPEYGPVSKKRKALAKLFGDTFCTVDPNQTEKSSRQIAQAEMVKYKDTDSLTLDGNALDWWRCHQSEFPLIANLAKKYLCIPGTSVSSERVFSTAGDIVHSDRSVLSAQHVDQLFAGAKLAQVNGND</sequence>
<dbReference type="Pfam" id="PF05699">
    <property type="entry name" value="Dimer_Tnp_hAT"/>
    <property type="match status" value="1"/>
</dbReference>
<dbReference type="SUPFAM" id="SSF53098">
    <property type="entry name" value="Ribonuclease H-like"/>
    <property type="match status" value="1"/>
</dbReference>
<dbReference type="InterPro" id="IPR008906">
    <property type="entry name" value="HATC_C_dom"/>
</dbReference>
<organism evidence="2 3">
    <name type="scientific">Merluccius polli</name>
    <name type="common">Benguela hake</name>
    <name type="synonym">Merluccius cadenati</name>
    <dbReference type="NCBI Taxonomy" id="89951"/>
    <lineage>
        <taxon>Eukaryota</taxon>
        <taxon>Metazoa</taxon>
        <taxon>Chordata</taxon>
        <taxon>Craniata</taxon>
        <taxon>Vertebrata</taxon>
        <taxon>Euteleostomi</taxon>
        <taxon>Actinopterygii</taxon>
        <taxon>Neopterygii</taxon>
        <taxon>Teleostei</taxon>
        <taxon>Neoteleostei</taxon>
        <taxon>Acanthomorphata</taxon>
        <taxon>Zeiogadaria</taxon>
        <taxon>Gadariae</taxon>
        <taxon>Gadiformes</taxon>
        <taxon>Gadoidei</taxon>
        <taxon>Merlucciidae</taxon>
        <taxon>Merluccius</taxon>
    </lineage>
</organism>
<dbReference type="InterPro" id="IPR012337">
    <property type="entry name" value="RNaseH-like_sf"/>
</dbReference>
<evidence type="ECO:0000313" key="3">
    <source>
        <dbReference type="Proteomes" id="UP001174136"/>
    </source>
</evidence>
<proteinExistence type="predicted"/>
<name>A0AA47P053_MERPO</name>
<comment type="caution">
    <text evidence="2">The sequence shown here is derived from an EMBL/GenBank/DDBJ whole genome shotgun (WGS) entry which is preliminary data.</text>
</comment>
<protein>
    <submittedName>
        <fullName evidence="2">Zinc finger BED domain-containing protein 1</fullName>
    </submittedName>
</protein>
<dbReference type="GO" id="GO:0006357">
    <property type="term" value="P:regulation of transcription by RNA polymerase II"/>
    <property type="evidence" value="ECO:0007669"/>
    <property type="project" value="TreeGrafter"/>
</dbReference>
<dbReference type="GO" id="GO:0005634">
    <property type="term" value="C:nucleus"/>
    <property type="evidence" value="ECO:0007669"/>
    <property type="project" value="TreeGrafter"/>
</dbReference>
<dbReference type="InterPro" id="IPR052717">
    <property type="entry name" value="Vacuolar_transposase_reg"/>
</dbReference>
<evidence type="ECO:0000313" key="2">
    <source>
        <dbReference type="EMBL" id="KAK0143585.1"/>
    </source>
</evidence>
<dbReference type="PANTHER" id="PTHR46169">
    <property type="entry name" value="DNA REPLICATION-RELATED ELEMENT FACTOR, ISOFORM A"/>
    <property type="match status" value="1"/>
</dbReference>
<feature type="domain" description="HAT C-terminal dimerisation" evidence="1">
    <location>
        <begin position="214"/>
        <end position="285"/>
    </location>
</feature>
<gene>
    <name evidence="2" type="primary">ZBED1_73</name>
    <name evidence="2" type="ORF">N1851_018324</name>
</gene>
<keyword evidence="3" id="KW-1185">Reference proteome</keyword>
<evidence type="ECO:0000259" key="1">
    <source>
        <dbReference type="Pfam" id="PF05699"/>
    </source>
</evidence>
<dbReference type="PANTHER" id="PTHR46169:SF29">
    <property type="entry name" value="DNA REPLICATION-RELATED ELEMENT FACTOR, ISOFORM A"/>
    <property type="match status" value="1"/>
</dbReference>
<reference evidence="2" key="1">
    <citation type="journal article" date="2023" name="Front. Mar. Sci.">
        <title>A new Merluccius polli reference genome to investigate the effects of global change in West African waters.</title>
        <authorList>
            <person name="Mateo J.L."/>
            <person name="Blanco-Fernandez C."/>
            <person name="Garcia-Vazquez E."/>
            <person name="Machado-Schiaffino G."/>
        </authorList>
    </citation>
    <scope>NUCLEOTIDE SEQUENCE</scope>
    <source>
        <strain evidence="2">C29</strain>
        <tissue evidence="2">Fin</tissue>
    </source>
</reference>
<dbReference type="Proteomes" id="UP001174136">
    <property type="component" value="Unassembled WGS sequence"/>
</dbReference>
<dbReference type="AlphaFoldDB" id="A0AA47P053"/>